<dbReference type="OrthoDB" id="408532at2759"/>
<dbReference type="GO" id="GO:0004553">
    <property type="term" value="F:hydrolase activity, hydrolyzing O-glycosyl compounds"/>
    <property type="evidence" value="ECO:0007669"/>
    <property type="project" value="InterPro"/>
</dbReference>
<evidence type="ECO:0000259" key="5">
    <source>
        <dbReference type="Pfam" id="PF00703"/>
    </source>
</evidence>
<sequence>MPPSFRLYGWLAFCLLQHLVGAHVIQSRQYHTQPAGRQRISINSDWRFWRSEVNPDNLIYDNRTDTPQQGATYLRPYILPSANDFIADPSKHHVAPSGKPGSNVSYVKNSFDDSTWENITLPHDWAIKGPFYEGDDVPVTGGMGRLPIQGVAWYRRKISLADEDKNKIVYLDIDGAMSYAMVWLNGNLVGGWPYGYNSFRLDLTPYLDSGDDNQLAIRLDNPIDSARWYPGAGLYRNVWLTKVEQTHVAHWGTYVTTRDVSAKSATVDLVVQVKGTDGQKVDVITEIYTDKGEKVAEFPRTTVDLTGSTNGVVNVSVSVDSPQLWGPLPTQQPHLYLATTHIFSNGSNTPIDTYETSFGIRAITYSGDGLFVNGEHIRIQGVNQHGDLGALGVAFNVRAAERQLEHLHELGVNSIRMSHNPPAPELLDLTDRMGFLVMDEVFDSWERKKTDNDFHLIFPDWHEPDLRSMIRRDRNHPSIYAWSIGNEVGEQTCCGKRGTEIGRELNAIVVEEDPTRPSTASMNVAKPNQTFPEALGILSLNYQGEGIRDTPQYSQTNGTRTPPQYQPFHDKFPQKLLASSESAAALSSRGTYIFPVTDLITAPVNDTSGGNSTSLQVSSYELHTANFGSSADKVFAAQDSHPFVAGEFVWAGWDYLGEPEPYYDARSSYYGIIDLAGFPKDRYYLYQSRWRPNLKMAHILPHWNWPDRVGEVTPVHVSTSGDEAELFLNGKSLGRKKKGQYEYRLRWNDVIYEPGEVHVVAYRNGTEWARDTVRTTGAVAGFRLKTDRIEIAADGEDLSFITLEVVDANGDVVHNADSATTFSVSGPGEIIATDNGNPADLTPFPSLERKAFSGLALAIVKARKGESGAITVTASGNGVSAGSVTVKAT</sequence>
<reference evidence="10" key="2">
    <citation type="submission" date="2020-09" db="EMBL/GenBank/DDBJ databases">
        <title>Reference genome assembly for Australian Ascochyta lentis isolate Al4.</title>
        <authorList>
            <person name="Lee R.C."/>
            <person name="Farfan-Caceres L.M."/>
            <person name="Debler J.W."/>
            <person name="Williams A.H."/>
            <person name="Henares B.M."/>
        </authorList>
    </citation>
    <scope>NUCLEOTIDE SEQUENCE</scope>
    <source>
        <strain evidence="10">Al4</strain>
    </source>
</reference>
<keyword evidence="3" id="KW-0326">Glycosidase</keyword>
<evidence type="ECO:0008006" key="12">
    <source>
        <dbReference type="Google" id="ProtNLM"/>
    </source>
</evidence>
<dbReference type="Pfam" id="PF18565">
    <property type="entry name" value="Glyco_hydro2_C5"/>
    <property type="match status" value="1"/>
</dbReference>
<dbReference type="InterPro" id="IPR032311">
    <property type="entry name" value="DUF4982"/>
</dbReference>
<feature type="signal peptide" evidence="4">
    <location>
        <begin position="1"/>
        <end position="22"/>
    </location>
</feature>
<dbReference type="PANTHER" id="PTHR42732">
    <property type="entry name" value="BETA-GALACTOSIDASE"/>
    <property type="match status" value="1"/>
</dbReference>
<dbReference type="InterPro" id="IPR054593">
    <property type="entry name" value="Beta-mannosidase-like_N2"/>
</dbReference>
<dbReference type="Gene3D" id="2.60.120.260">
    <property type="entry name" value="Galactose-binding domain-like"/>
    <property type="match status" value="1"/>
</dbReference>
<evidence type="ECO:0000313" key="10">
    <source>
        <dbReference type="EMBL" id="KAF9699002.1"/>
    </source>
</evidence>
<evidence type="ECO:0000256" key="3">
    <source>
        <dbReference type="ARBA" id="ARBA00023295"/>
    </source>
</evidence>
<dbReference type="InterPro" id="IPR006101">
    <property type="entry name" value="Glyco_hydro_2"/>
</dbReference>
<protein>
    <recommendedName>
        <fullName evidence="12">Beta-galactosidase</fullName>
    </recommendedName>
</protein>
<dbReference type="InterPro" id="IPR051913">
    <property type="entry name" value="GH2_Domain-Containing"/>
</dbReference>
<gene>
    <name evidence="10" type="ORF">EKO04_003220</name>
</gene>
<dbReference type="AlphaFoldDB" id="A0A8H7J9Q0"/>
<evidence type="ECO:0000256" key="4">
    <source>
        <dbReference type="SAM" id="SignalP"/>
    </source>
</evidence>
<evidence type="ECO:0000256" key="1">
    <source>
        <dbReference type="ARBA" id="ARBA00007401"/>
    </source>
</evidence>
<keyword evidence="11" id="KW-1185">Reference proteome</keyword>
<dbReference type="InterPro" id="IPR013783">
    <property type="entry name" value="Ig-like_fold"/>
</dbReference>
<feature type="domain" description="Beta-mannosidase-like galactose-binding" evidence="9">
    <location>
        <begin position="153"/>
        <end position="227"/>
    </location>
</feature>
<dbReference type="InterPro" id="IPR040605">
    <property type="entry name" value="Glyco_hydro2_dom5"/>
</dbReference>
<dbReference type="SUPFAM" id="SSF49373">
    <property type="entry name" value="Invasin/intimin cell-adhesion fragments"/>
    <property type="match status" value="1"/>
</dbReference>
<dbReference type="Pfam" id="PF16355">
    <property type="entry name" value="DUF4982"/>
    <property type="match status" value="1"/>
</dbReference>
<reference evidence="10" key="1">
    <citation type="submission" date="2018-12" db="EMBL/GenBank/DDBJ databases">
        <authorList>
            <person name="Syme R.A."/>
            <person name="Farfan-Caceres L."/>
            <person name="Lichtenzveig J."/>
        </authorList>
    </citation>
    <scope>NUCLEOTIDE SEQUENCE</scope>
    <source>
        <strain evidence="10">Al4</strain>
    </source>
</reference>
<organism evidence="10 11">
    <name type="scientific">Ascochyta lentis</name>
    <dbReference type="NCBI Taxonomy" id="205686"/>
    <lineage>
        <taxon>Eukaryota</taxon>
        <taxon>Fungi</taxon>
        <taxon>Dikarya</taxon>
        <taxon>Ascomycota</taxon>
        <taxon>Pezizomycotina</taxon>
        <taxon>Dothideomycetes</taxon>
        <taxon>Pleosporomycetidae</taxon>
        <taxon>Pleosporales</taxon>
        <taxon>Pleosporineae</taxon>
        <taxon>Didymellaceae</taxon>
        <taxon>Ascochyta</taxon>
    </lineage>
</organism>
<evidence type="ECO:0000259" key="7">
    <source>
        <dbReference type="Pfam" id="PF16355"/>
    </source>
</evidence>
<feature type="domain" description="DUF4982" evidence="7">
    <location>
        <begin position="710"/>
        <end position="769"/>
    </location>
</feature>
<evidence type="ECO:0000259" key="8">
    <source>
        <dbReference type="Pfam" id="PF18565"/>
    </source>
</evidence>
<dbReference type="InterPro" id="IPR048229">
    <property type="entry name" value="GalB-like"/>
</dbReference>
<dbReference type="SUPFAM" id="SSF51445">
    <property type="entry name" value="(Trans)glycosidases"/>
    <property type="match status" value="1"/>
</dbReference>
<feature type="chain" id="PRO_5034610351" description="Beta-galactosidase" evidence="4">
    <location>
        <begin position="23"/>
        <end position="889"/>
    </location>
</feature>
<dbReference type="InterPro" id="IPR008964">
    <property type="entry name" value="Invasin/intimin_cell_adhesion"/>
</dbReference>
<dbReference type="Gene3D" id="3.20.20.80">
    <property type="entry name" value="Glycosidases"/>
    <property type="match status" value="1"/>
</dbReference>
<name>A0A8H7J9Q0_9PLEO</name>
<feature type="domain" description="Glycoside hydrolase family 2" evidence="8">
    <location>
        <begin position="783"/>
        <end position="885"/>
    </location>
</feature>
<dbReference type="GO" id="GO:0005975">
    <property type="term" value="P:carbohydrate metabolic process"/>
    <property type="evidence" value="ECO:0007669"/>
    <property type="project" value="InterPro"/>
</dbReference>
<feature type="domain" description="Glycoside hydrolase family 2 catalytic" evidence="6">
    <location>
        <begin position="369"/>
        <end position="523"/>
    </location>
</feature>
<evidence type="ECO:0000259" key="6">
    <source>
        <dbReference type="Pfam" id="PF02836"/>
    </source>
</evidence>
<feature type="domain" description="Glycoside hydrolase family 2 immunoglobulin-like beta-sandwich" evidence="5">
    <location>
        <begin position="253"/>
        <end position="361"/>
    </location>
</feature>
<dbReference type="Proteomes" id="UP000651452">
    <property type="component" value="Unassembled WGS sequence"/>
</dbReference>
<dbReference type="InterPro" id="IPR006102">
    <property type="entry name" value="Ig-like_GH2"/>
</dbReference>
<dbReference type="InterPro" id="IPR036156">
    <property type="entry name" value="Beta-gal/glucu_dom_sf"/>
</dbReference>
<dbReference type="NCBIfam" id="NF041463">
    <property type="entry name" value="GalB"/>
    <property type="match status" value="1"/>
</dbReference>
<dbReference type="PANTHER" id="PTHR42732:SF1">
    <property type="entry name" value="BETA-MANNOSIDASE"/>
    <property type="match status" value="1"/>
</dbReference>
<evidence type="ECO:0000256" key="2">
    <source>
        <dbReference type="ARBA" id="ARBA00022801"/>
    </source>
</evidence>
<dbReference type="InterPro" id="IPR006103">
    <property type="entry name" value="Glyco_hydro_2_cat"/>
</dbReference>
<dbReference type="EMBL" id="RZGK01000005">
    <property type="protein sequence ID" value="KAF9699002.1"/>
    <property type="molecule type" value="Genomic_DNA"/>
</dbReference>
<dbReference type="PRINTS" id="PR00132">
    <property type="entry name" value="GLHYDRLASE2"/>
</dbReference>
<dbReference type="Pfam" id="PF02836">
    <property type="entry name" value="Glyco_hydro_2_C"/>
    <property type="match status" value="1"/>
</dbReference>
<dbReference type="Pfam" id="PF00703">
    <property type="entry name" value="Glyco_hydro_2"/>
    <property type="match status" value="1"/>
</dbReference>
<dbReference type="SUPFAM" id="SSF49785">
    <property type="entry name" value="Galactose-binding domain-like"/>
    <property type="match status" value="1"/>
</dbReference>
<comment type="similarity">
    <text evidence="1">Belongs to the glycosyl hydrolase 2 family.</text>
</comment>
<dbReference type="Pfam" id="PF22666">
    <property type="entry name" value="Glyco_hydro_2_N2"/>
    <property type="match status" value="1"/>
</dbReference>
<evidence type="ECO:0000259" key="9">
    <source>
        <dbReference type="Pfam" id="PF22666"/>
    </source>
</evidence>
<keyword evidence="2" id="KW-0378">Hydrolase</keyword>
<dbReference type="InterPro" id="IPR008979">
    <property type="entry name" value="Galactose-bd-like_sf"/>
</dbReference>
<evidence type="ECO:0000313" key="11">
    <source>
        <dbReference type="Proteomes" id="UP000651452"/>
    </source>
</evidence>
<comment type="caution">
    <text evidence="10">The sequence shown here is derived from an EMBL/GenBank/DDBJ whole genome shotgun (WGS) entry which is preliminary data.</text>
</comment>
<dbReference type="InterPro" id="IPR017853">
    <property type="entry name" value="GH"/>
</dbReference>
<keyword evidence="4" id="KW-0732">Signal</keyword>
<proteinExistence type="inferred from homology"/>
<dbReference type="SUPFAM" id="SSF49303">
    <property type="entry name" value="beta-Galactosidase/glucuronidase domain"/>
    <property type="match status" value="1"/>
</dbReference>
<accession>A0A8H7J9Q0</accession>
<dbReference type="Gene3D" id="2.60.40.10">
    <property type="entry name" value="Immunoglobulins"/>
    <property type="match status" value="3"/>
</dbReference>